<dbReference type="GO" id="GO:0003677">
    <property type="term" value="F:DNA binding"/>
    <property type="evidence" value="ECO:0007669"/>
    <property type="project" value="UniProtKB-KW"/>
</dbReference>
<dbReference type="Proteomes" id="UP000199701">
    <property type="component" value="Unassembled WGS sequence"/>
</dbReference>
<dbReference type="OrthoDB" id="9801008at2"/>
<dbReference type="PANTHER" id="PTHR36444">
    <property type="entry name" value="TRANSCRIPTIONAL REGULATOR PROTEIN YOBU-RELATED"/>
    <property type="match status" value="1"/>
</dbReference>
<dbReference type="PANTHER" id="PTHR36444:SF2">
    <property type="entry name" value="TRANSCRIPTIONAL REGULATOR PROTEIN YOBU-RELATED"/>
    <property type="match status" value="1"/>
</dbReference>
<dbReference type="InterPro" id="IPR010499">
    <property type="entry name" value="AraC_E-bd"/>
</dbReference>
<dbReference type="STRING" id="99656.SAMN05421659_12111"/>
<reference evidence="2 3" key="1">
    <citation type="submission" date="2016-10" db="EMBL/GenBank/DDBJ databases">
        <authorList>
            <person name="de Groot N.N."/>
        </authorList>
    </citation>
    <scope>NUCLEOTIDE SEQUENCE [LARGE SCALE GENOMIC DNA]</scope>
    <source>
        <strain evidence="2 3">DSM 9179</strain>
    </source>
</reference>
<keyword evidence="2" id="KW-0238">DNA-binding</keyword>
<evidence type="ECO:0000313" key="3">
    <source>
        <dbReference type="Proteomes" id="UP000199701"/>
    </source>
</evidence>
<dbReference type="InterPro" id="IPR011256">
    <property type="entry name" value="Reg_factor_effector_dom_sf"/>
</dbReference>
<dbReference type="Gene3D" id="3.20.80.10">
    <property type="entry name" value="Regulatory factor, effector binding domain"/>
    <property type="match status" value="1"/>
</dbReference>
<keyword evidence="3" id="KW-1185">Reference proteome</keyword>
<dbReference type="RefSeq" id="WP_092457361.1">
    <property type="nucleotide sequence ID" value="NZ_FOJI01000021.1"/>
</dbReference>
<sequence length="146" mass="16456">MNYEIVNLEEKMIVGVSTATSNEDPQMGEKIGKLWVELYQGGVNAKVNNKVNDYAIGLYSDYTENGYIVTAGNEVSKLENDELITKVIPAGRYAKFSVHGPMEKVVAQAWSEIWSMDLDRSFTGDFEEYLNSDFENAHIDIYIALK</sequence>
<protein>
    <submittedName>
        <fullName evidence="2">Predicted transcriptional regulator YdeE, contains AraC-type DNA-binding domain</fullName>
    </submittedName>
</protein>
<dbReference type="InterPro" id="IPR053182">
    <property type="entry name" value="YobU-like_regulator"/>
</dbReference>
<evidence type="ECO:0000313" key="2">
    <source>
        <dbReference type="EMBL" id="SEW43497.1"/>
    </source>
</evidence>
<dbReference type="AlphaFoldDB" id="A0A1I0RQF4"/>
<dbReference type="Pfam" id="PF14526">
    <property type="entry name" value="Cass2"/>
    <property type="match status" value="1"/>
</dbReference>
<organism evidence="2 3">
    <name type="scientific">[Clostridium] fimetarium</name>
    <dbReference type="NCBI Taxonomy" id="99656"/>
    <lineage>
        <taxon>Bacteria</taxon>
        <taxon>Bacillati</taxon>
        <taxon>Bacillota</taxon>
        <taxon>Clostridia</taxon>
        <taxon>Lachnospirales</taxon>
        <taxon>Lachnospiraceae</taxon>
    </lineage>
</organism>
<name>A0A1I0RQF4_9FIRM</name>
<dbReference type="InterPro" id="IPR029441">
    <property type="entry name" value="Cass2"/>
</dbReference>
<accession>A0A1I0RQF4</accession>
<dbReference type="SUPFAM" id="SSF55136">
    <property type="entry name" value="Probable bacterial effector-binding domain"/>
    <property type="match status" value="1"/>
</dbReference>
<gene>
    <name evidence="2" type="ORF">SAMN05421659_12111</name>
</gene>
<proteinExistence type="predicted"/>
<evidence type="ECO:0000259" key="1">
    <source>
        <dbReference type="SMART" id="SM00871"/>
    </source>
</evidence>
<dbReference type="EMBL" id="FOJI01000021">
    <property type="protein sequence ID" value="SEW43497.1"/>
    <property type="molecule type" value="Genomic_DNA"/>
</dbReference>
<dbReference type="SMART" id="SM00871">
    <property type="entry name" value="AraC_E_bind"/>
    <property type="match status" value="1"/>
</dbReference>
<feature type="domain" description="AraC effector-binding" evidence="1">
    <location>
        <begin position="1"/>
        <end position="146"/>
    </location>
</feature>